<dbReference type="InterPro" id="IPR040026">
    <property type="entry name" value="FliD"/>
</dbReference>
<dbReference type="Pfam" id="PF07196">
    <property type="entry name" value="Flagellin_IN"/>
    <property type="match status" value="1"/>
</dbReference>
<dbReference type="GO" id="GO:0005576">
    <property type="term" value="C:extracellular region"/>
    <property type="evidence" value="ECO:0007669"/>
    <property type="project" value="UniProtKB-SubCell"/>
</dbReference>
<proteinExistence type="inferred from homology"/>
<dbReference type="InterPro" id="IPR010810">
    <property type="entry name" value="Flagellin_hook_IN_motif"/>
</dbReference>
<accession>A0AAW8U9L6</accession>
<comment type="subunit">
    <text evidence="2 5">Homopentamer.</text>
</comment>
<organism evidence="9 10">
    <name type="scientific">Vagococcus carniphilus</name>
    <dbReference type="NCBI Taxonomy" id="218144"/>
    <lineage>
        <taxon>Bacteria</taxon>
        <taxon>Bacillati</taxon>
        <taxon>Bacillota</taxon>
        <taxon>Bacilli</taxon>
        <taxon>Lactobacillales</taxon>
        <taxon>Enterococcaceae</taxon>
        <taxon>Vagococcus</taxon>
    </lineage>
</organism>
<dbReference type="InterPro" id="IPR010809">
    <property type="entry name" value="FliD_C"/>
</dbReference>
<keyword evidence="4 5" id="KW-0975">Bacterial flagellum</keyword>
<dbReference type="Proteomes" id="UP001268577">
    <property type="component" value="Unassembled WGS sequence"/>
</dbReference>
<evidence type="ECO:0000256" key="5">
    <source>
        <dbReference type="RuleBase" id="RU362066"/>
    </source>
</evidence>
<dbReference type="Pfam" id="PF02465">
    <property type="entry name" value="FliD_N"/>
    <property type="match status" value="1"/>
</dbReference>
<evidence type="ECO:0000313" key="10">
    <source>
        <dbReference type="Proteomes" id="UP001268577"/>
    </source>
</evidence>
<feature type="region of interest" description="Disordered" evidence="6">
    <location>
        <begin position="292"/>
        <end position="311"/>
    </location>
</feature>
<evidence type="ECO:0000256" key="6">
    <source>
        <dbReference type="SAM" id="MobiDB-lite"/>
    </source>
</evidence>
<evidence type="ECO:0000256" key="1">
    <source>
        <dbReference type="ARBA" id="ARBA00009764"/>
    </source>
</evidence>
<dbReference type="GO" id="GO:0009424">
    <property type="term" value="C:bacterial-type flagellum hook"/>
    <property type="evidence" value="ECO:0007669"/>
    <property type="project" value="UniProtKB-UniRule"/>
</dbReference>
<comment type="caution">
    <text evidence="9">The sequence shown here is derived from an EMBL/GenBank/DDBJ whole genome shotgun (WGS) entry which is preliminary data.</text>
</comment>
<dbReference type="PANTHER" id="PTHR30288:SF0">
    <property type="entry name" value="FLAGELLAR HOOK-ASSOCIATED PROTEIN 2"/>
    <property type="match status" value="1"/>
</dbReference>
<dbReference type="Gene3D" id="3.30.70.2120">
    <property type="match status" value="1"/>
</dbReference>
<keyword evidence="9" id="KW-0282">Flagellum</keyword>
<sequence length="488" mass="54548">MASVGSASGISSTLGTYSGITSKEIDKLIEAESVPLTKMNLRKSKMTEQQNALKDVRLRLNSLFTNLEKLQKNETFNTKITSSSHPEKVKITANDLADVEDYKVTVEKLATSTKITSGEIAKLKDKTIYDELGASGKITLPLKSEKDRLDGKTLDITIDEKDSLKEITNKINQESKQTGIKASVINNRLILTSVETGEKDFEIKGDVLNGLGLDKAEKVPGEDAEFTIDGMKVTRSSNEVSDVIENVTIHLLGETKENVNLSLKTDTEKLTTAVKDFVEQYNNVMGFISEKTSVGDPSKKDNKAGTLNGDGSMMRLQSSLRFLMTGAPGNNDKTNIITPMELGIESKDKTATITFDEEKFKEALKKDPEAVQNFFYNEKKEMKEVTGPDGKPTMEFEKSEFGYTVKLKELMNEYLDDTKGKKSVFKSKTETLESNMKDIDERIKRFNVKIEKKKDYYVRTFTKLDQVMMNAEAQMAYLQSQIDSFAAR</sequence>
<feature type="domain" description="Flagellar hook-associated protein 2 C-terminal" evidence="8">
    <location>
        <begin position="221"/>
        <end position="470"/>
    </location>
</feature>
<name>A0AAW8U9L6_9ENTE</name>
<dbReference type="AlphaFoldDB" id="A0AAW8U9L6"/>
<dbReference type="EMBL" id="JARQBZ010000009">
    <property type="protein sequence ID" value="MDT2833648.1"/>
    <property type="molecule type" value="Genomic_DNA"/>
</dbReference>
<comment type="similarity">
    <text evidence="1 5">Belongs to the FliD family.</text>
</comment>
<dbReference type="Pfam" id="PF07195">
    <property type="entry name" value="FliD_C"/>
    <property type="match status" value="1"/>
</dbReference>
<dbReference type="PANTHER" id="PTHR30288">
    <property type="entry name" value="FLAGELLAR CAP/ASSEMBLY PROTEIN FLID"/>
    <property type="match status" value="1"/>
</dbReference>
<dbReference type="GO" id="GO:0007155">
    <property type="term" value="P:cell adhesion"/>
    <property type="evidence" value="ECO:0007669"/>
    <property type="project" value="InterPro"/>
</dbReference>
<dbReference type="InterPro" id="IPR003481">
    <property type="entry name" value="FliD_N"/>
</dbReference>
<keyword evidence="5" id="KW-0964">Secreted</keyword>
<comment type="subcellular location">
    <subcellularLocation>
        <location evidence="5">Secreted</location>
    </subcellularLocation>
    <subcellularLocation>
        <location evidence="5">Bacterial flagellum</location>
    </subcellularLocation>
</comment>
<keyword evidence="9" id="KW-0966">Cell projection</keyword>
<dbReference type="RefSeq" id="WP_311985154.1">
    <property type="nucleotide sequence ID" value="NZ_JARQBZ010000009.1"/>
</dbReference>
<keyword evidence="3" id="KW-0175">Coiled coil</keyword>
<evidence type="ECO:0000256" key="2">
    <source>
        <dbReference type="ARBA" id="ARBA00011255"/>
    </source>
</evidence>
<comment type="function">
    <text evidence="5">Required for morphogenesis and for the elongation of the flagellar filament by facilitating polymerization of the flagellin monomers at the tip of growing filament. Forms a capping structure, which prevents flagellin subunits (transported through the central channel of the flagellum) from leaking out without polymerization at the distal end.</text>
</comment>
<dbReference type="GO" id="GO:0009421">
    <property type="term" value="C:bacterial-type flagellum filament cap"/>
    <property type="evidence" value="ECO:0007669"/>
    <property type="project" value="InterPro"/>
</dbReference>
<gene>
    <name evidence="9" type="primary">fliD</name>
    <name evidence="9" type="ORF">P7H70_06230</name>
</gene>
<evidence type="ECO:0000313" key="9">
    <source>
        <dbReference type="EMBL" id="MDT2833648.1"/>
    </source>
</evidence>
<evidence type="ECO:0000256" key="4">
    <source>
        <dbReference type="ARBA" id="ARBA00023143"/>
    </source>
</evidence>
<protein>
    <recommendedName>
        <fullName evidence="5">Flagellar hook-associated protein 2</fullName>
        <shortName evidence="5">HAP2</shortName>
    </recommendedName>
    <alternativeName>
        <fullName evidence="5">Flagellar cap protein</fullName>
    </alternativeName>
</protein>
<evidence type="ECO:0000256" key="3">
    <source>
        <dbReference type="ARBA" id="ARBA00023054"/>
    </source>
</evidence>
<reference evidence="9" key="1">
    <citation type="submission" date="2023-03" db="EMBL/GenBank/DDBJ databases">
        <authorList>
            <person name="Shen W."/>
            <person name="Cai J."/>
        </authorList>
    </citation>
    <scope>NUCLEOTIDE SEQUENCE</scope>
    <source>
        <strain evidence="9">P96-3</strain>
    </source>
</reference>
<dbReference type="GO" id="GO:0071973">
    <property type="term" value="P:bacterial-type flagellum-dependent cell motility"/>
    <property type="evidence" value="ECO:0007669"/>
    <property type="project" value="TreeGrafter"/>
</dbReference>
<feature type="domain" description="Flagellar hook-associated protein 2 N-terminal" evidence="7">
    <location>
        <begin position="22"/>
        <end position="112"/>
    </location>
</feature>
<evidence type="ECO:0000259" key="7">
    <source>
        <dbReference type="Pfam" id="PF02465"/>
    </source>
</evidence>
<keyword evidence="9" id="KW-0969">Cilium</keyword>
<evidence type="ECO:0000259" key="8">
    <source>
        <dbReference type="Pfam" id="PF07195"/>
    </source>
</evidence>